<organism evidence="2 3">
    <name type="scientific">Puccinia graminis f. sp. tritici</name>
    <dbReference type="NCBI Taxonomy" id="56615"/>
    <lineage>
        <taxon>Eukaryota</taxon>
        <taxon>Fungi</taxon>
        <taxon>Dikarya</taxon>
        <taxon>Basidiomycota</taxon>
        <taxon>Pucciniomycotina</taxon>
        <taxon>Pucciniomycetes</taxon>
        <taxon>Pucciniales</taxon>
        <taxon>Pucciniaceae</taxon>
        <taxon>Puccinia</taxon>
    </lineage>
</organism>
<gene>
    <name evidence="2" type="ORF">PGT21_025617</name>
</gene>
<evidence type="ECO:0000256" key="1">
    <source>
        <dbReference type="SAM" id="MobiDB-lite"/>
    </source>
</evidence>
<keyword evidence="3" id="KW-1185">Reference proteome</keyword>
<evidence type="ECO:0000313" key="2">
    <source>
        <dbReference type="EMBL" id="KAA1065122.1"/>
    </source>
</evidence>
<comment type="caution">
    <text evidence="2">The sequence shown here is derived from an EMBL/GenBank/DDBJ whole genome shotgun (WGS) entry which is preliminary data.</text>
</comment>
<name>A0A5B0LKH2_PUCGR</name>
<feature type="compositionally biased region" description="Acidic residues" evidence="1">
    <location>
        <begin position="54"/>
        <end position="64"/>
    </location>
</feature>
<reference evidence="2 3" key="1">
    <citation type="submission" date="2019-05" db="EMBL/GenBank/DDBJ databases">
        <title>Emergence of the Ug99 lineage of the wheat stem rust pathogen through somatic hybridization.</title>
        <authorList>
            <person name="Li F."/>
            <person name="Upadhyaya N.M."/>
            <person name="Sperschneider J."/>
            <person name="Matny O."/>
            <person name="Nguyen-Phuc H."/>
            <person name="Mago R."/>
            <person name="Raley C."/>
            <person name="Miller M.E."/>
            <person name="Silverstein K.A.T."/>
            <person name="Henningsen E."/>
            <person name="Hirsch C.D."/>
            <person name="Visser B."/>
            <person name="Pretorius Z.A."/>
            <person name="Steffenson B.J."/>
            <person name="Schwessinger B."/>
            <person name="Dodds P.N."/>
            <person name="Figueroa M."/>
        </authorList>
    </citation>
    <scope>NUCLEOTIDE SEQUENCE [LARGE SCALE GENOMIC DNA]</scope>
    <source>
        <strain evidence="2">21-0</strain>
    </source>
</reference>
<feature type="region of interest" description="Disordered" evidence="1">
    <location>
        <begin position="29"/>
        <end position="64"/>
    </location>
</feature>
<protein>
    <submittedName>
        <fullName evidence="2">Uncharacterized protein</fullName>
    </submittedName>
</protein>
<evidence type="ECO:0000313" key="3">
    <source>
        <dbReference type="Proteomes" id="UP000324748"/>
    </source>
</evidence>
<dbReference type="EMBL" id="VSWC01000197">
    <property type="protein sequence ID" value="KAA1065122.1"/>
    <property type="molecule type" value="Genomic_DNA"/>
</dbReference>
<sequence>MSTLEESSMEQSAIILKHQAAQILKLEDSIQSMQESSEQSNDDVTTPARKEWMVDQESEDYLDP</sequence>
<dbReference type="AlphaFoldDB" id="A0A5B0LKH2"/>
<dbReference type="Proteomes" id="UP000324748">
    <property type="component" value="Unassembled WGS sequence"/>
</dbReference>
<feature type="compositionally biased region" description="Low complexity" evidence="1">
    <location>
        <begin position="29"/>
        <end position="43"/>
    </location>
</feature>
<accession>A0A5B0LKH2</accession>
<proteinExistence type="predicted"/>